<feature type="domain" description="CUB" evidence="5">
    <location>
        <begin position="77"/>
        <end position="185"/>
    </location>
</feature>
<keyword evidence="3" id="KW-0472">Membrane</keyword>
<accession>A0A9W3ARI9</accession>
<dbReference type="PANTHER" id="PTHR39069:SF8">
    <property type="entry name" value="FI17111P1"/>
    <property type="match status" value="1"/>
</dbReference>
<comment type="caution">
    <text evidence="2">Lacks conserved residue(s) required for the propagation of feature annotation.</text>
</comment>
<organism evidence="6 7">
    <name type="scientific">Biomphalaria glabrata</name>
    <name type="common">Bloodfluke planorb</name>
    <name type="synonym">Freshwater snail</name>
    <dbReference type="NCBI Taxonomy" id="6526"/>
    <lineage>
        <taxon>Eukaryota</taxon>
        <taxon>Metazoa</taxon>
        <taxon>Spiralia</taxon>
        <taxon>Lophotrochozoa</taxon>
        <taxon>Mollusca</taxon>
        <taxon>Gastropoda</taxon>
        <taxon>Heterobranchia</taxon>
        <taxon>Euthyneura</taxon>
        <taxon>Panpulmonata</taxon>
        <taxon>Hygrophila</taxon>
        <taxon>Lymnaeoidea</taxon>
        <taxon>Planorbidae</taxon>
        <taxon>Biomphalaria</taxon>
    </lineage>
</organism>
<dbReference type="InterPro" id="IPR000859">
    <property type="entry name" value="CUB_dom"/>
</dbReference>
<dbReference type="InterPro" id="IPR035914">
    <property type="entry name" value="Sperma_CUB_dom_sf"/>
</dbReference>
<sequence length="979" mass="107714">MWTCTQIFVFIFLCFCTIKHSDAYTRCTVPDTTKAAYGQSCSYNSDCLTDYCNSSKKCTCYLYSFVDLVSGFCVEGTGNIYTLYTYCGYLASPSSISTGNLATWTIIGASVTYITIVVLDIDMNPTICSTNYLEILDGSTYLLNKTCDASNSTLRFHASKSNSLKVSYRKPASAYRGFRAIYYTRSRSSELSESIGYIVSPGYPISYNEQVNYTWLISNSPGRIINTTFLVDTESCCDYVRVYDGRDVYSSSLANFSGSLSLRSVRSSANYMLIQFTSNSNISRTGFIATFEVFVLYGYTCSSLYKCLPGLVCTGNVCDCLSSQFYDTSTNTCRMRLGHGNICTTADVCTSELTCSFGHCSCPSTLLYNPSNGLCESRVTYGSSCPFSEECLEGLVCRDSKCRCLTSQYYNSSTRVCKSGLGFGKNCTNSYCVDDLDCNSGVCSCSSSQYYDQSLRICKPRITYGNNCNSTGHCAPGLSCLQSRCGCLTSHYYDLSNSICRLRLAYGNTCTSTGQCQQHLECTANSCRCSANSYYNNTTCLAKLAHGVSCSSSGECLTPFVCTSERTFTKTCLCPSDTYFNASHCLPNGTVQAAVSSDSQVKTDSILLKWTTQTWKSNLLFTVEWGQMYVLTNASELYIDGLSPGRVYNFTITTNIPGDDYYNNKSVQSKLAIVTKQAPGNTCSSFYKCSDESSCVNGVCVCLGHYYLNTLSKSCEPRLTKGYECTQTDECKETMTCIRRRCGCQSGYYYNTTKQGCYSALKRGQLCDPSTEKMCEFPDLICARESTSTASYTCQQNQNTNDPDFQENTSEDNSNTGIIAVAVVGWVAAPAAVIIVFVICSRNRKKSLSKGILETQSVQGTIASKSSPKTEDLQSTTNLSPPEIADMLSKVCALDGQNMKPNIFTKPLTSANTDLPIGKSTSASGHNKMYTYDSPDSLEHTYDVINTVQFLVDTNDDAYEKVIQNVRTPQENDYDNSNI</sequence>
<gene>
    <name evidence="7" type="primary">LOC106075055</name>
</gene>
<name>A0A9W3ARI9_BIOGL</name>
<keyword evidence="4" id="KW-0732">Signal</keyword>
<dbReference type="Gene3D" id="2.60.120.290">
    <property type="entry name" value="Spermadhesin, CUB domain"/>
    <property type="match status" value="2"/>
</dbReference>
<keyword evidence="3" id="KW-0812">Transmembrane</keyword>
<dbReference type="PANTHER" id="PTHR39069">
    <property type="entry name" value="ECDYSONE-INDUCIBLE GENE E1, ISOFORM A"/>
    <property type="match status" value="1"/>
</dbReference>
<feature type="chain" id="PRO_5040843277" evidence="4">
    <location>
        <begin position="24"/>
        <end position="979"/>
    </location>
</feature>
<dbReference type="SUPFAM" id="SSF49854">
    <property type="entry name" value="Spermadhesin, CUB domain"/>
    <property type="match status" value="2"/>
</dbReference>
<dbReference type="CDD" id="cd00041">
    <property type="entry name" value="CUB"/>
    <property type="match status" value="1"/>
</dbReference>
<dbReference type="AlphaFoldDB" id="A0A9W3ARI9"/>
<dbReference type="Pfam" id="PF00431">
    <property type="entry name" value="CUB"/>
    <property type="match status" value="1"/>
</dbReference>
<evidence type="ECO:0000256" key="1">
    <source>
        <dbReference type="ARBA" id="ARBA00023157"/>
    </source>
</evidence>
<feature type="transmembrane region" description="Helical" evidence="3">
    <location>
        <begin position="818"/>
        <end position="840"/>
    </location>
</feature>
<dbReference type="PROSITE" id="PS01180">
    <property type="entry name" value="CUB"/>
    <property type="match status" value="2"/>
</dbReference>
<evidence type="ECO:0000259" key="5">
    <source>
        <dbReference type="PROSITE" id="PS01180"/>
    </source>
</evidence>
<dbReference type="Proteomes" id="UP001165740">
    <property type="component" value="Chromosome 6"/>
</dbReference>
<evidence type="ECO:0000256" key="2">
    <source>
        <dbReference type="PROSITE-ProRule" id="PRU00059"/>
    </source>
</evidence>
<evidence type="ECO:0000313" key="7">
    <source>
        <dbReference type="RefSeq" id="XP_055889718.1"/>
    </source>
</evidence>
<dbReference type="RefSeq" id="XP_055889718.1">
    <property type="nucleotide sequence ID" value="XM_056033743.1"/>
</dbReference>
<dbReference type="GeneID" id="106075055"/>
<reference evidence="7" key="1">
    <citation type="submission" date="2025-08" db="UniProtKB">
        <authorList>
            <consortium name="RefSeq"/>
        </authorList>
    </citation>
    <scope>IDENTIFICATION</scope>
</reference>
<keyword evidence="1" id="KW-1015">Disulfide bond</keyword>
<protein>
    <submittedName>
        <fullName evidence="7">Uncharacterized protein LOC106075055</fullName>
    </submittedName>
</protein>
<keyword evidence="3" id="KW-1133">Transmembrane helix</keyword>
<dbReference type="SMART" id="SM00042">
    <property type="entry name" value="CUB"/>
    <property type="match status" value="2"/>
</dbReference>
<evidence type="ECO:0000256" key="3">
    <source>
        <dbReference type="SAM" id="Phobius"/>
    </source>
</evidence>
<keyword evidence="6" id="KW-1185">Reference proteome</keyword>
<proteinExistence type="predicted"/>
<dbReference type="OrthoDB" id="6072984at2759"/>
<evidence type="ECO:0000256" key="4">
    <source>
        <dbReference type="SAM" id="SignalP"/>
    </source>
</evidence>
<feature type="signal peptide" evidence="4">
    <location>
        <begin position="1"/>
        <end position="23"/>
    </location>
</feature>
<evidence type="ECO:0000313" key="6">
    <source>
        <dbReference type="Proteomes" id="UP001165740"/>
    </source>
</evidence>
<feature type="domain" description="CUB" evidence="5">
    <location>
        <begin position="187"/>
        <end position="294"/>
    </location>
</feature>